<evidence type="ECO:0000313" key="9">
    <source>
        <dbReference type="Proteomes" id="UP000237631"/>
    </source>
</evidence>
<dbReference type="STRING" id="357750.A0A2S6CBK6"/>
<dbReference type="Pfam" id="PF00067">
    <property type="entry name" value="p450"/>
    <property type="match status" value="2"/>
</dbReference>
<evidence type="ECO:0000256" key="6">
    <source>
        <dbReference type="RuleBase" id="RU000461"/>
    </source>
</evidence>
<evidence type="ECO:0008006" key="10">
    <source>
        <dbReference type="Google" id="ProtNLM"/>
    </source>
</evidence>
<feature type="transmembrane region" description="Helical" evidence="7">
    <location>
        <begin position="6"/>
        <end position="23"/>
    </location>
</feature>
<reference evidence="9" key="1">
    <citation type="journal article" date="2017" name="bioRxiv">
        <title>Conservation of a gene cluster reveals novel cercosporin biosynthetic mechanisms and extends production to the genus Colletotrichum.</title>
        <authorList>
            <person name="de Jonge R."/>
            <person name="Ebert M.K."/>
            <person name="Huitt-Roehl C.R."/>
            <person name="Pal P."/>
            <person name="Suttle J.C."/>
            <person name="Spanner R.E."/>
            <person name="Neubauer J.D."/>
            <person name="Jurick W.M.II."/>
            <person name="Stott K.A."/>
            <person name="Secor G.A."/>
            <person name="Thomma B.P.H.J."/>
            <person name="Van de Peer Y."/>
            <person name="Townsend C.A."/>
            <person name="Bolton M.D."/>
        </authorList>
    </citation>
    <scope>NUCLEOTIDE SEQUENCE [LARGE SCALE GENOMIC DNA]</scope>
    <source>
        <strain evidence="9">CBS538.71</strain>
    </source>
</reference>
<comment type="similarity">
    <text evidence="2 6">Belongs to the cytochrome P450 family.</text>
</comment>
<gene>
    <name evidence="8" type="ORF">CBER1_00480</name>
</gene>
<accession>A0A2S6CBK6</accession>
<feature type="binding site" description="axial binding residue" evidence="5">
    <location>
        <position position="473"/>
    </location>
    <ligand>
        <name>heme</name>
        <dbReference type="ChEBI" id="CHEBI:30413"/>
    </ligand>
    <ligandPart>
        <name>Fe</name>
        <dbReference type="ChEBI" id="CHEBI:18248"/>
    </ligandPart>
</feature>
<dbReference type="GO" id="GO:0016705">
    <property type="term" value="F:oxidoreductase activity, acting on paired donors, with incorporation or reduction of molecular oxygen"/>
    <property type="evidence" value="ECO:0007669"/>
    <property type="project" value="InterPro"/>
</dbReference>
<dbReference type="PRINTS" id="PR00463">
    <property type="entry name" value="EP450I"/>
</dbReference>
<comment type="cofactor">
    <cofactor evidence="1 5">
        <name>heme</name>
        <dbReference type="ChEBI" id="CHEBI:30413"/>
    </cofactor>
</comment>
<keyword evidence="7" id="KW-1133">Transmembrane helix</keyword>
<evidence type="ECO:0000256" key="1">
    <source>
        <dbReference type="ARBA" id="ARBA00001971"/>
    </source>
</evidence>
<evidence type="ECO:0000313" key="8">
    <source>
        <dbReference type="EMBL" id="PPJ57083.1"/>
    </source>
</evidence>
<dbReference type="Proteomes" id="UP000237631">
    <property type="component" value="Unassembled WGS sequence"/>
</dbReference>
<keyword evidence="6" id="KW-0560">Oxidoreductase</keyword>
<keyword evidence="9" id="KW-1185">Reference proteome</keyword>
<dbReference type="PROSITE" id="PS00086">
    <property type="entry name" value="CYTOCHROME_P450"/>
    <property type="match status" value="1"/>
</dbReference>
<dbReference type="PRINTS" id="PR00385">
    <property type="entry name" value="P450"/>
</dbReference>
<dbReference type="InterPro" id="IPR001128">
    <property type="entry name" value="Cyt_P450"/>
</dbReference>
<dbReference type="SUPFAM" id="SSF48264">
    <property type="entry name" value="Cytochrome P450"/>
    <property type="match status" value="1"/>
</dbReference>
<keyword evidence="7" id="KW-0812">Transmembrane</keyword>
<dbReference type="GO" id="GO:0020037">
    <property type="term" value="F:heme binding"/>
    <property type="evidence" value="ECO:0007669"/>
    <property type="project" value="InterPro"/>
</dbReference>
<dbReference type="EMBL" id="PNEN01000503">
    <property type="protein sequence ID" value="PPJ57083.1"/>
    <property type="molecule type" value="Genomic_DNA"/>
</dbReference>
<keyword evidence="3 5" id="KW-0479">Metal-binding</keyword>
<keyword evidence="5 6" id="KW-0349">Heme</keyword>
<dbReference type="GO" id="GO:0004497">
    <property type="term" value="F:monooxygenase activity"/>
    <property type="evidence" value="ECO:0007669"/>
    <property type="project" value="UniProtKB-KW"/>
</dbReference>
<evidence type="ECO:0000256" key="2">
    <source>
        <dbReference type="ARBA" id="ARBA00010617"/>
    </source>
</evidence>
<dbReference type="InterPro" id="IPR036396">
    <property type="entry name" value="Cyt_P450_sf"/>
</dbReference>
<name>A0A2S6CBK6_9PEZI</name>
<keyword evidence="4 5" id="KW-0408">Iron</keyword>
<dbReference type="InterPro" id="IPR002401">
    <property type="entry name" value="Cyt_P450_E_grp-I"/>
</dbReference>
<evidence type="ECO:0000256" key="5">
    <source>
        <dbReference type="PIRSR" id="PIRSR602401-1"/>
    </source>
</evidence>
<proteinExistence type="inferred from homology"/>
<evidence type="ECO:0000256" key="4">
    <source>
        <dbReference type="ARBA" id="ARBA00023004"/>
    </source>
</evidence>
<dbReference type="AlphaFoldDB" id="A0A2S6CBK6"/>
<organism evidence="8 9">
    <name type="scientific">Cercospora berteroae</name>
    <dbReference type="NCBI Taxonomy" id="357750"/>
    <lineage>
        <taxon>Eukaryota</taxon>
        <taxon>Fungi</taxon>
        <taxon>Dikarya</taxon>
        <taxon>Ascomycota</taxon>
        <taxon>Pezizomycotina</taxon>
        <taxon>Dothideomycetes</taxon>
        <taxon>Dothideomycetidae</taxon>
        <taxon>Mycosphaerellales</taxon>
        <taxon>Mycosphaerellaceae</taxon>
        <taxon>Cercospora</taxon>
    </lineage>
</organism>
<keyword evidence="6" id="KW-0503">Monooxygenase</keyword>
<dbReference type="OrthoDB" id="1470350at2759"/>
<evidence type="ECO:0000256" key="3">
    <source>
        <dbReference type="ARBA" id="ARBA00022723"/>
    </source>
</evidence>
<dbReference type="PANTHER" id="PTHR24305:SF232">
    <property type="entry name" value="P450, PUTATIVE (EUROFUNG)-RELATED"/>
    <property type="match status" value="1"/>
</dbReference>
<dbReference type="InterPro" id="IPR050121">
    <property type="entry name" value="Cytochrome_P450_monoxygenase"/>
</dbReference>
<comment type="caution">
    <text evidence="8">The sequence shown here is derived from an EMBL/GenBank/DDBJ whole genome shotgun (WGS) entry which is preliminary data.</text>
</comment>
<keyword evidence="7" id="KW-0472">Membrane</keyword>
<dbReference type="Gene3D" id="1.10.630.10">
    <property type="entry name" value="Cytochrome P450"/>
    <property type="match status" value="2"/>
</dbReference>
<sequence length="530" mass="60371">MAFFLQHVALTAAFVLFVGYIFYQKLLPKPMPGIPYNKTSARRLLGDVPDALAHLAETQEVISFLTKRCIELNSPVVQVFMRPFSKPWVVLVDGRESDFFRDLFISLFSRVQGCLPTNDQWRFNRKLMADAMRPDFLNSVAAQEVYEHTLHLIGLWKEKARLAQGRAFDASEDSLICTVDTIWAATFGLSLEASKSWAKQLANIKGIDLPVNGAEELAKIPEPRLPEMFNHIKIITQSSEIVLTSPLGRRHHWFAVNFYPLLRRAIRARDKLVNARIEQAWKLHENGPESGDEARVKCALDLIVERETTLAKKDGREPDHHSRVLFDELCGFLSAGSDTTSTTVNWGLKYLTKHQDVQARLRKSLKRSHRQAWDDGRLPSAEDIGKTDCPYLALLMVEQTVGPSMLSPGFPIDEAKRTASSRDFKGDADRWNERKDMGLFDPSRWLTIDENGNESFDRRAAPLQTFGAGPRGCFGKRFAYLEMREIYTLIIWHFELLPLPATLEDFKAKEILAHNPRNVRVRLAPLQATR</sequence>
<evidence type="ECO:0000256" key="7">
    <source>
        <dbReference type="SAM" id="Phobius"/>
    </source>
</evidence>
<dbReference type="InterPro" id="IPR017972">
    <property type="entry name" value="Cyt_P450_CS"/>
</dbReference>
<dbReference type="PANTHER" id="PTHR24305">
    <property type="entry name" value="CYTOCHROME P450"/>
    <property type="match status" value="1"/>
</dbReference>
<dbReference type="GO" id="GO:0005506">
    <property type="term" value="F:iron ion binding"/>
    <property type="evidence" value="ECO:0007669"/>
    <property type="project" value="InterPro"/>
</dbReference>
<protein>
    <recommendedName>
        <fullName evidence="10">Cytochrome P450 monooxygenase</fullName>
    </recommendedName>
</protein>